<keyword evidence="3" id="KW-1133">Transmembrane helix</keyword>
<evidence type="ECO:0000256" key="2">
    <source>
        <dbReference type="ARBA" id="ARBA00022692"/>
    </source>
</evidence>
<accession>A0ABU6CRM0</accession>
<organism evidence="5 6">
    <name type="scientific">Candidatus Thiothrix phosphatis</name>
    <dbReference type="NCBI Taxonomy" id="3112415"/>
    <lineage>
        <taxon>Bacteria</taxon>
        <taxon>Pseudomonadati</taxon>
        <taxon>Pseudomonadota</taxon>
        <taxon>Gammaproteobacteria</taxon>
        <taxon>Thiotrichales</taxon>
        <taxon>Thiotrichaceae</taxon>
        <taxon>Thiothrix</taxon>
    </lineage>
</organism>
<dbReference type="Proteomes" id="UP001308005">
    <property type="component" value="Unassembled WGS sequence"/>
</dbReference>
<reference evidence="6" key="1">
    <citation type="submission" date="2023-07" db="EMBL/GenBank/DDBJ databases">
        <title>The carbon used by Thiothrix.</title>
        <authorList>
            <person name="Chen L."/>
        </authorList>
    </citation>
    <scope>NUCLEOTIDE SEQUENCE [LARGE SCALE GENOMIC DNA]</scope>
</reference>
<protein>
    <submittedName>
        <fullName evidence="5">Aquaporin</fullName>
    </submittedName>
</protein>
<keyword evidence="2" id="KW-0812">Transmembrane</keyword>
<dbReference type="InterPro" id="IPR023271">
    <property type="entry name" value="Aquaporin-like"/>
</dbReference>
<comment type="caution">
    <text evidence="5">The sequence shown here is derived from an EMBL/GenBank/DDBJ whole genome shotgun (WGS) entry which is preliminary data.</text>
</comment>
<sequence length="34" mass="3475">MNKYVAEFLGTFWLVLGGCGSAVLAAAFPDVGIG</sequence>
<keyword evidence="4" id="KW-0472">Membrane</keyword>
<proteinExistence type="predicted"/>
<name>A0ABU6CRM0_9GAMM</name>
<evidence type="ECO:0000256" key="4">
    <source>
        <dbReference type="ARBA" id="ARBA00023136"/>
    </source>
</evidence>
<gene>
    <name evidence="5" type="ORF">VSS37_00455</name>
</gene>
<comment type="subcellular location">
    <subcellularLocation>
        <location evidence="1">Membrane</location>
        <topology evidence="1">Multi-pass membrane protein</topology>
    </subcellularLocation>
</comment>
<dbReference type="Gene3D" id="1.20.1080.10">
    <property type="entry name" value="Glycerol uptake facilitator protein"/>
    <property type="match status" value="1"/>
</dbReference>
<evidence type="ECO:0000256" key="1">
    <source>
        <dbReference type="ARBA" id="ARBA00004141"/>
    </source>
</evidence>
<evidence type="ECO:0000313" key="5">
    <source>
        <dbReference type="EMBL" id="MEB4589439.1"/>
    </source>
</evidence>
<evidence type="ECO:0000256" key="3">
    <source>
        <dbReference type="ARBA" id="ARBA00022989"/>
    </source>
</evidence>
<dbReference type="EMBL" id="JAYMYJ010000005">
    <property type="protein sequence ID" value="MEB4589439.1"/>
    <property type="molecule type" value="Genomic_DNA"/>
</dbReference>
<feature type="non-terminal residue" evidence="5">
    <location>
        <position position="34"/>
    </location>
</feature>
<evidence type="ECO:0000313" key="6">
    <source>
        <dbReference type="Proteomes" id="UP001308005"/>
    </source>
</evidence>
<dbReference type="SUPFAM" id="SSF81338">
    <property type="entry name" value="Aquaporin-like"/>
    <property type="match status" value="1"/>
</dbReference>
<keyword evidence="6" id="KW-1185">Reference proteome</keyword>
<dbReference type="PROSITE" id="PS51257">
    <property type="entry name" value="PROKAR_LIPOPROTEIN"/>
    <property type="match status" value="1"/>
</dbReference>